<protein>
    <submittedName>
        <fullName evidence="1">Uncharacterized protein</fullName>
    </submittedName>
</protein>
<name>A0A4R7VN95_9PSEU</name>
<sequence length="75" mass="8004">MSAGGPEWLSVTMVDVVQWDEAGPHRARCQVGLVRMPDTGEVQLASQVVGSQLYVFPPHSAARMIGALREGLGSL</sequence>
<gene>
    <name evidence="1" type="ORF">CLV71_106140</name>
</gene>
<evidence type="ECO:0000313" key="2">
    <source>
        <dbReference type="Proteomes" id="UP000294927"/>
    </source>
</evidence>
<organism evidence="1 2">
    <name type="scientific">Actinophytocola oryzae</name>
    <dbReference type="NCBI Taxonomy" id="502181"/>
    <lineage>
        <taxon>Bacteria</taxon>
        <taxon>Bacillati</taxon>
        <taxon>Actinomycetota</taxon>
        <taxon>Actinomycetes</taxon>
        <taxon>Pseudonocardiales</taxon>
        <taxon>Pseudonocardiaceae</taxon>
    </lineage>
</organism>
<dbReference type="EMBL" id="SOCP01000006">
    <property type="protein sequence ID" value="TDV50798.1"/>
    <property type="molecule type" value="Genomic_DNA"/>
</dbReference>
<dbReference type="Proteomes" id="UP000294927">
    <property type="component" value="Unassembled WGS sequence"/>
</dbReference>
<comment type="caution">
    <text evidence="1">The sequence shown here is derived from an EMBL/GenBank/DDBJ whole genome shotgun (WGS) entry which is preliminary data.</text>
</comment>
<proteinExistence type="predicted"/>
<accession>A0A4R7VN95</accession>
<reference evidence="1 2" key="1">
    <citation type="submission" date="2019-03" db="EMBL/GenBank/DDBJ databases">
        <title>Genomic Encyclopedia of Archaeal and Bacterial Type Strains, Phase II (KMG-II): from individual species to whole genera.</title>
        <authorList>
            <person name="Goeker M."/>
        </authorList>
    </citation>
    <scope>NUCLEOTIDE SEQUENCE [LARGE SCALE GENOMIC DNA]</scope>
    <source>
        <strain evidence="1 2">DSM 45499</strain>
    </source>
</reference>
<keyword evidence="2" id="KW-1185">Reference proteome</keyword>
<evidence type="ECO:0000313" key="1">
    <source>
        <dbReference type="EMBL" id="TDV50798.1"/>
    </source>
</evidence>
<dbReference type="AlphaFoldDB" id="A0A4R7VN95"/>